<dbReference type="Proteomes" id="UP000507470">
    <property type="component" value="Unassembled WGS sequence"/>
</dbReference>
<protein>
    <submittedName>
        <fullName evidence="1">Uncharacterized protein</fullName>
    </submittedName>
</protein>
<proteinExistence type="predicted"/>
<name>A0A6J8C654_MYTCO</name>
<dbReference type="AlphaFoldDB" id="A0A6J8C654"/>
<dbReference type="EMBL" id="CACVKT020004667">
    <property type="protein sequence ID" value="CAC5391172.1"/>
    <property type="molecule type" value="Genomic_DNA"/>
</dbReference>
<accession>A0A6J8C654</accession>
<sequence length="218" mass="24677">MKVSIRNNKTKSQISKIELNPNTTYISKESIQANLDDTNNTKVAVRSIADNAYIRRETSESFNKAHCGKILTLPDAEKARKLPMELFVFHFISTSTHKVKDNVPGVGYISKIFTFAENICNWGIVNRIHSNGFEDKADQVSIVTSTFLVRLHLESLSHTNPGHYMSLDKKSLFDENGLLRKDNRQPFNLRLICIGVDLHPGDVEGIELFSSQFSVQKH</sequence>
<evidence type="ECO:0000313" key="1">
    <source>
        <dbReference type="EMBL" id="CAC5391172.1"/>
    </source>
</evidence>
<gene>
    <name evidence="1" type="ORF">MCOR_26197</name>
</gene>
<organism evidence="1 2">
    <name type="scientific">Mytilus coruscus</name>
    <name type="common">Sea mussel</name>
    <dbReference type="NCBI Taxonomy" id="42192"/>
    <lineage>
        <taxon>Eukaryota</taxon>
        <taxon>Metazoa</taxon>
        <taxon>Spiralia</taxon>
        <taxon>Lophotrochozoa</taxon>
        <taxon>Mollusca</taxon>
        <taxon>Bivalvia</taxon>
        <taxon>Autobranchia</taxon>
        <taxon>Pteriomorphia</taxon>
        <taxon>Mytilida</taxon>
        <taxon>Mytiloidea</taxon>
        <taxon>Mytilidae</taxon>
        <taxon>Mytilinae</taxon>
        <taxon>Mytilus</taxon>
    </lineage>
</organism>
<reference evidence="1 2" key="1">
    <citation type="submission" date="2020-06" db="EMBL/GenBank/DDBJ databases">
        <authorList>
            <person name="Li R."/>
            <person name="Bekaert M."/>
        </authorList>
    </citation>
    <scope>NUCLEOTIDE SEQUENCE [LARGE SCALE GENOMIC DNA]</scope>
    <source>
        <strain evidence="2">wild</strain>
    </source>
</reference>
<evidence type="ECO:0000313" key="2">
    <source>
        <dbReference type="Proteomes" id="UP000507470"/>
    </source>
</evidence>
<keyword evidence="2" id="KW-1185">Reference proteome</keyword>